<dbReference type="GO" id="GO:0015074">
    <property type="term" value="P:DNA integration"/>
    <property type="evidence" value="ECO:0007669"/>
    <property type="project" value="UniProtKB-KW"/>
</dbReference>
<evidence type="ECO:0000259" key="6">
    <source>
        <dbReference type="PROSITE" id="PS51900"/>
    </source>
</evidence>
<proteinExistence type="predicted"/>
<accession>A0A2I0V3P9</accession>
<evidence type="ECO:0000313" key="7">
    <source>
        <dbReference type="EMBL" id="PKU52931.1"/>
    </source>
</evidence>
<dbReference type="PANTHER" id="PTHR30349">
    <property type="entry name" value="PHAGE INTEGRASE-RELATED"/>
    <property type="match status" value="1"/>
</dbReference>
<sequence length="293" mass="33534">MLLNKLKGGLPKFIKHLTYNEYAKNSIRSYQKDILKLIDFLEGKDGKLQKEYLIEYKKSMEIRLKPSSVNRSIAAVNKFLKFMEMDDFTLKALRIQEQTTAQHELTQKEFDKLIESAFTNKKTKTAMIMLTLAYTGIRIGELQFITVEAIKSGKVLINNKGTVRTIVIHKDLQGHLSLYCKEKNVKSGIVFTGSKGSPISRSYIARAMKEVAEQCGVDPAMVFPHNLRHYFARSFLDCGNPLSDLADILGHKSIDTTRRYLKTSAETKQKQLAKLKIISNWQKNYGFPQKKIM</sequence>
<dbReference type="SUPFAM" id="SSF56349">
    <property type="entry name" value="DNA breaking-rejoining enzymes"/>
    <property type="match status" value="1"/>
</dbReference>
<dbReference type="GO" id="GO:0006310">
    <property type="term" value="P:DNA recombination"/>
    <property type="evidence" value="ECO:0007669"/>
    <property type="project" value="UniProtKB-KW"/>
</dbReference>
<dbReference type="PANTHER" id="PTHR30349:SF89">
    <property type="entry name" value="INTEGRASE_RECOMBINASE"/>
    <property type="match status" value="1"/>
</dbReference>
<name>A0A2I0V3P9_9BACI</name>
<dbReference type="AlphaFoldDB" id="A0A2I0V3P9"/>
<comment type="caution">
    <text evidence="7">The sequence shown here is derived from an EMBL/GenBank/DDBJ whole genome shotgun (WGS) entry which is preliminary data.</text>
</comment>
<keyword evidence="2 4" id="KW-0238">DNA-binding</keyword>
<evidence type="ECO:0000256" key="2">
    <source>
        <dbReference type="ARBA" id="ARBA00023125"/>
    </source>
</evidence>
<gene>
    <name evidence="7" type="ORF">CRI88_00960</name>
</gene>
<organism evidence="7 8">
    <name type="scientific">Lysinibacillus fusiformis</name>
    <dbReference type="NCBI Taxonomy" id="28031"/>
    <lineage>
        <taxon>Bacteria</taxon>
        <taxon>Bacillati</taxon>
        <taxon>Bacillota</taxon>
        <taxon>Bacilli</taxon>
        <taxon>Bacillales</taxon>
        <taxon>Bacillaceae</taxon>
        <taxon>Lysinibacillus</taxon>
    </lineage>
</organism>
<dbReference type="Gene3D" id="1.10.150.130">
    <property type="match status" value="1"/>
</dbReference>
<dbReference type="InterPro" id="IPR002104">
    <property type="entry name" value="Integrase_catalytic"/>
</dbReference>
<dbReference type="RefSeq" id="WP_058844286.1">
    <property type="nucleotide sequence ID" value="NZ_PDFK01000001.1"/>
</dbReference>
<protein>
    <submittedName>
        <fullName evidence="7">Integrase</fullName>
    </submittedName>
</protein>
<dbReference type="InterPro" id="IPR013762">
    <property type="entry name" value="Integrase-like_cat_sf"/>
</dbReference>
<dbReference type="PROSITE" id="PS51900">
    <property type="entry name" value="CB"/>
    <property type="match status" value="1"/>
</dbReference>
<dbReference type="Pfam" id="PF02899">
    <property type="entry name" value="Phage_int_SAM_1"/>
    <property type="match status" value="1"/>
</dbReference>
<keyword evidence="3" id="KW-0233">DNA recombination</keyword>
<dbReference type="EMBL" id="PDFK01000001">
    <property type="protein sequence ID" value="PKU52931.1"/>
    <property type="molecule type" value="Genomic_DNA"/>
</dbReference>
<reference evidence="7 8" key="1">
    <citation type="submission" date="2017-10" db="EMBL/GenBank/DDBJ databases">
        <title>Draft genome of Lysinibacillus fusiformis strain Juneja, a laboratory-derived pathogen of Drosophila melanogaster.</title>
        <authorList>
            <person name="Smith B.R."/>
            <person name="Unckless R.L."/>
        </authorList>
    </citation>
    <scope>NUCLEOTIDE SEQUENCE [LARGE SCALE GENOMIC DNA]</scope>
    <source>
        <strain evidence="7 8">Juneja</strain>
    </source>
</reference>
<dbReference type="Proteomes" id="UP000234956">
    <property type="component" value="Unassembled WGS sequence"/>
</dbReference>
<dbReference type="GO" id="GO:0003677">
    <property type="term" value="F:DNA binding"/>
    <property type="evidence" value="ECO:0007669"/>
    <property type="project" value="UniProtKB-UniRule"/>
</dbReference>
<feature type="domain" description="Tyr recombinase" evidence="5">
    <location>
        <begin position="100"/>
        <end position="273"/>
    </location>
</feature>
<dbReference type="PROSITE" id="PS51898">
    <property type="entry name" value="TYR_RECOMBINASE"/>
    <property type="match status" value="1"/>
</dbReference>
<dbReference type="InterPro" id="IPR004107">
    <property type="entry name" value="Integrase_SAM-like_N"/>
</dbReference>
<evidence type="ECO:0000256" key="3">
    <source>
        <dbReference type="ARBA" id="ARBA00023172"/>
    </source>
</evidence>
<dbReference type="InterPro" id="IPR010998">
    <property type="entry name" value="Integrase_recombinase_N"/>
</dbReference>
<evidence type="ECO:0000256" key="4">
    <source>
        <dbReference type="PROSITE-ProRule" id="PRU01248"/>
    </source>
</evidence>
<dbReference type="InterPro" id="IPR044068">
    <property type="entry name" value="CB"/>
</dbReference>
<feature type="domain" description="Core-binding (CB)" evidence="6">
    <location>
        <begin position="11"/>
        <end position="84"/>
    </location>
</feature>
<dbReference type="Pfam" id="PF00589">
    <property type="entry name" value="Phage_integrase"/>
    <property type="match status" value="1"/>
</dbReference>
<dbReference type="InterPro" id="IPR050090">
    <property type="entry name" value="Tyrosine_recombinase_XerCD"/>
</dbReference>
<evidence type="ECO:0000256" key="1">
    <source>
        <dbReference type="ARBA" id="ARBA00022908"/>
    </source>
</evidence>
<evidence type="ECO:0000259" key="5">
    <source>
        <dbReference type="PROSITE" id="PS51898"/>
    </source>
</evidence>
<keyword evidence="1" id="KW-0229">DNA integration</keyword>
<evidence type="ECO:0000313" key="8">
    <source>
        <dbReference type="Proteomes" id="UP000234956"/>
    </source>
</evidence>
<dbReference type="InterPro" id="IPR011010">
    <property type="entry name" value="DNA_brk_join_enz"/>
</dbReference>
<dbReference type="Gene3D" id="1.10.443.10">
    <property type="entry name" value="Intergrase catalytic core"/>
    <property type="match status" value="1"/>
</dbReference>